<gene>
    <name evidence="1" type="ORF">ASU31_18175</name>
</gene>
<accession>A0A0T5VLX2</accession>
<proteinExistence type="predicted"/>
<evidence type="ECO:0000313" key="2">
    <source>
        <dbReference type="Proteomes" id="UP000051950"/>
    </source>
</evidence>
<reference evidence="1 2" key="1">
    <citation type="submission" date="2015-11" db="EMBL/GenBank/DDBJ databases">
        <title>Sequence of Pedobacter ginsenosidimutans.</title>
        <authorList>
            <person name="Carson E."/>
            <person name="Keyser V."/>
            <person name="Newman J."/>
            <person name="Miller J."/>
        </authorList>
    </citation>
    <scope>NUCLEOTIDE SEQUENCE [LARGE SCALE GENOMIC DNA]</scope>
    <source>
        <strain evidence="1 2">KACC 14530</strain>
    </source>
</reference>
<dbReference type="EMBL" id="LMZQ01000014">
    <property type="protein sequence ID" value="KRT14827.1"/>
    <property type="molecule type" value="Genomic_DNA"/>
</dbReference>
<dbReference type="Proteomes" id="UP000051950">
    <property type="component" value="Unassembled WGS sequence"/>
</dbReference>
<organism evidence="1 2">
    <name type="scientific">Pedobacter ginsenosidimutans</name>
    <dbReference type="NCBI Taxonomy" id="687842"/>
    <lineage>
        <taxon>Bacteria</taxon>
        <taxon>Pseudomonadati</taxon>
        <taxon>Bacteroidota</taxon>
        <taxon>Sphingobacteriia</taxon>
        <taxon>Sphingobacteriales</taxon>
        <taxon>Sphingobacteriaceae</taxon>
        <taxon>Pedobacter</taxon>
    </lineage>
</organism>
<protein>
    <submittedName>
        <fullName evidence="1">Uncharacterized protein</fullName>
    </submittedName>
</protein>
<dbReference type="STRING" id="687842.ASU31_18175"/>
<keyword evidence="2" id="KW-1185">Reference proteome</keyword>
<sequence length="63" mass="7246">MGKLRKSLNDLDGLWSIASYRHASPKLRDLHLHVIKTLKQIQGDGNNKKWSVKTQTMDIFISL</sequence>
<name>A0A0T5VLX2_9SPHI</name>
<comment type="caution">
    <text evidence="1">The sequence shown here is derived from an EMBL/GenBank/DDBJ whole genome shotgun (WGS) entry which is preliminary data.</text>
</comment>
<evidence type="ECO:0000313" key="1">
    <source>
        <dbReference type="EMBL" id="KRT14827.1"/>
    </source>
</evidence>
<dbReference type="AlphaFoldDB" id="A0A0T5VLX2"/>